<name>A0A7G5FDM4_9CORY</name>
<protein>
    <submittedName>
        <fullName evidence="1">Uncharacterized protein</fullName>
    </submittedName>
</protein>
<accession>A0A7G5FDM4</accession>
<dbReference type="Proteomes" id="UP000515570">
    <property type="component" value="Chromosome"/>
</dbReference>
<evidence type="ECO:0000313" key="2">
    <source>
        <dbReference type="Proteomes" id="UP000515570"/>
    </source>
</evidence>
<sequence>MSISRHIDEYVAEHGITPSDEVVPENECQVFDGAVADSVQKLAEVRENVAKVLNNP</sequence>
<evidence type="ECO:0000313" key="1">
    <source>
        <dbReference type="EMBL" id="QMV84715.1"/>
    </source>
</evidence>
<reference evidence="1 2" key="1">
    <citation type="submission" date="2020-07" db="EMBL/GenBank/DDBJ databases">
        <title>non toxigenic Corynebacterium sp. nov from a clinical source.</title>
        <authorList>
            <person name="Bernier A.-M."/>
            <person name="Bernard K."/>
        </authorList>
    </citation>
    <scope>NUCLEOTIDE SEQUENCE [LARGE SCALE GENOMIC DNA]</scope>
    <source>
        <strain evidence="2">NML 93-0612</strain>
    </source>
</reference>
<gene>
    <name evidence="1" type="ORF">HW450_10245</name>
</gene>
<dbReference type="AlphaFoldDB" id="A0A7G5FDM4"/>
<organism evidence="1 2">
    <name type="scientific">Corynebacterium hindlerae</name>
    <dbReference type="NCBI Taxonomy" id="699041"/>
    <lineage>
        <taxon>Bacteria</taxon>
        <taxon>Bacillati</taxon>
        <taxon>Actinomycetota</taxon>
        <taxon>Actinomycetes</taxon>
        <taxon>Mycobacteriales</taxon>
        <taxon>Corynebacteriaceae</taxon>
        <taxon>Corynebacterium</taxon>
    </lineage>
</organism>
<proteinExistence type="predicted"/>
<dbReference type="RefSeq" id="WP_182385522.1">
    <property type="nucleotide sequence ID" value="NZ_CP059833.1"/>
</dbReference>
<dbReference type="EMBL" id="CP059833">
    <property type="protein sequence ID" value="QMV84715.1"/>
    <property type="molecule type" value="Genomic_DNA"/>
</dbReference>
<keyword evidence="2" id="KW-1185">Reference proteome</keyword>